<dbReference type="Gene3D" id="2.130.10.10">
    <property type="entry name" value="YVTN repeat-like/Quinoprotein amine dehydrogenase"/>
    <property type="match status" value="1"/>
</dbReference>
<reference evidence="6" key="2">
    <citation type="journal article" date="2020" name="Data Brief">
        <title>Transcriptome dataset of Babesia bovis life stages within vertebrate and invertebrate hosts.</title>
        <authorList>
            <person name="Ueti M.W."/>
            <person name="Johnson W.C."/>
            <person name="Kappmeyer L.S."/>
            <person name="Herndon D.R."/>
            <person name="Mousel M.R."/>
            <person name="Reif K.E."/>
            <person name="Taus N.S."/>
            <person name="Ifeonu O.O."/>
            <person name="Silva J.C."/>
            <person name="Suarez C.E."/>
            <person name="Brayton K.A."/>
        </authorList>
    </citation>
    <scope>NUCLEOTIDE SEQUENCE [LARGE SCALE GENOMIC DNA]</scope>
</reference>
<dbReference type="InterPro" id="IPR036322">
    <property type="entry name" value="WD40_repeat_dom_sf"/>
</dbReference>
<dbReference type="SUPFAM" id="SSF50978">
    <property type="entry name" value="WD40 repeat-like"/>
    <property type="match status" value="1"/>
</dbReference>
<dbReference type="KEGG" id="bbo:BBOV_II006880"/>
<accession>A7AUM7</accession>
<dbReference type="VEuPathDB" id="PiroplasmaDB:BBOV_II006880"/>
<dbReference type="Pfam" id="PF00400">
    <property type="entry name" value="WD40"/>
    <property type="match status" value="3"/>
</dbReference>
<reference evidence="6" key="3">
    <citation type="journal article" date="2021" name="Int. J. Parasitol.">
        <title>Comparative analysis of gene expression between Babesia bovis blood stages and kinetes allowed by improved genome annotation.</title>
        <authorList>
            <person name="Ueti M.W."/>
            <person name="Johnson W.C."/>
            <person name="Kappmeyer L.S."/>
            <person name="Herndon D.R."/>
            <person name="Mousel M.R."/>
            <person name="Reif K.E."/>
            <person name="Taus N.S."/>
            <person name="Ifeonu O.O."/>
            <person name="Silva J.C."/>
            <person name="Suarez C.E."/>
            <person name="Brayton K.A."/>
        </authorList>
    </citation>
    <scope>NUCLEOTIDE SEQUENCE [LARGE SCALE GENOMIC DNA]</scope>
</reference>
<proteinExistence type="predicted"/>
<dbReference type="AlphaFoldDB" id="A7AUM7"/>
<evidence type="ECO:0000256" key="3">
    <source>
        <dbReference type="PROSITE-ProRule" id="PRU00221"/>
    </source>
</evidence>
<feature type="signal peptide" evidence="4">
    <location>
        <begin position="1"/>
        <end position="23"/>
    </location>
</feature>
<evidence type="ECO:0000256" key="1">
    <source>
        <dbReference type="ARBA" id="ARBA00022574"/>
    </source>
</evidence>
<dbReference type="InterPro" id="IPR001680">
    <property type="entry name" value="WD40_rpt"/>
</dbReference>
<dbReference type="EMBL" id="AAXT01000003">
    <property type="protein sequence ID" value="EDO06638.1"/>
    <property type="molecule type" value="Genomic_DNA"/>
</dbReference>
<dbReference type="PANTHER" id="PTHR10971">
    <property type="entry name" value="MRNA EXPORT FACTOR AND BUB3"/>
    <property type="match status" value="1"/>
</dbReference>
<dbReference type="Proteomes" id="UP000002173">
    <property type="component" value="Unassembled WGS sequence"/>
</dbReference>
<dbReference type="GeneID" id="5478440"/>
<keyword evidence="6" id="KW-1185">Reference proteome</keyword>
<dbReference type="STRING" id="5865.A7AUM7"/>
<evidence type="ECO:0000256" key="4">
    <source>
        <dbReference type="SAM" id="SignalP"/>
    </source>
</evidence>
<evidence type="ECO:0000313" key="6">
    <source>
        <dbReference type="Proteomes" id="UP000002173"/>
    </source>
</evidence>
<name>A7AUM7_BABBO</name>
<keyword evidence="1 3" id="KW-0853">WD repeat</keyword>
<dbReference type="InterPro" id="IPR015943">
    <property type="entry name" value="WD40/YVTN_repeat-like_dom_sf"/>
</dbReference>
<dbReference type="RefSeq" id="XP_001610206.1">
    <property type="nucleotide sequence ID" value="XM_001610156.1"/>
</dbReference>
<keyword evidence="2" id="KW-0677">Repeat</keyword>
<dbReference type="OMA" id="WDSTLHI"/>
<evidence type="ECO:0000256" key="2">
    <source>
        <dbReference type="ARBA" id="ARBA00022737"/>
    </source>
</evidence>
<organism evidence="5 6">
    <name type="scientific">Babesia bovis</name>
    <dbReference type="NCBI Taxonomy" id="5865"/>
    <lineage>
        <taxon>Eukaryota</taxon>
        <taxon>Sar</taxon>
        <taxon>Alveolata</taxon>
        <taxon>Apicomplexa</taxon>
        <taxon>Aconoidasida</taxon>
        <taxon>Piroplasmida</taxon>
        <taxon>Babesiidae</taxon>
        <taxon>Babesia</taxon>
    </lineage>
</organism>
<keyword evidence="4" id="KW-0732">Signal</keyword>
<feature type="repeat" description="WD" evidence="3">
    <location>
        <begin position="114"/>
        <end position="146"/>
    </location>
</feature>
<comment type="caution">
    <text evidence="5">The sequence shown here is derived from an EMBL/GenBank/DDBJ whole genome shotgun (WGS) entry which is preliminary data.</text>
</comment>
<feature type="chain" id="PRO_5002706261" evidence="4">
    <location>
        <begin position="24"/>
        <end position="356"/>
    </location>
</feature>
<gene>
    <name evidence="5" type="ORF">BBOV_II006880</name>
</gene>
<dbReference type="SMART" id="SM00320">
    <property type="entry name" value="WD40"/>
    <property type="match status" value="5"/>
</dbReference>
<sequence>MSGLPACLPALLVNLLLIDPFNNMLIPIEDPPTGVITRVCFGKTRNLLASTSWDKTVKLYEIYDDNRGRKLRAYTGGSPALDCSFMEGDKKIAFGNLDNQVNVMDVETGDVTLVGTHGAPVRCVQFHDRLNMIITGGWDNKIRAFDPRCDTTSAAADVDIFGKVYCMDLLKDTLVVGDSMKRVYIYDLSRGFIGFSTPDTKDGVLKYQYRSIKCFPDNRGFALGSIEGRVAWEYFSKAQEFVSQQYAFKCHRSKTSSESDLAYSVNSIDFHPLFGTFVTGGADGIVCAWDGISRKRLWRTTALPTAVASVSFNNSGEKLAIAVSDMFQVNGQPTSQPSIMVRGISADECKPRKATN</sequence>
<protein>
    <submittedName>
        <fullName evidence="5">WD domain/ mitotic checkpoint protein</fullName>
    </submittedName>
</protein>
<dbReference type="eggNOG" id="KOG1036">
    <property type="taxonomic scope" value="Eukaryota"/>
</dbReference>
<evidence type="ECO:0000313" key="5">
    <source>
        <dbReference type="EMBL" id="EDO06638.1"/>
    </source>
</evidence>
<reference evidence="5 6" key="1">
    <citation type="journal article" date="2007" name="PLoS Pathog.">
        <title>Genome sequence of Babesia bovis and comparative analysis of apicomplexan hemoprotozoa.</title>
        <authorList>
            <person name="Brayton K.A."/>
            <person name="Lau A.O.T."/>
            <person name="Herndon D.R."/>
            <person name="Hannick L."/>
            <person name="Kappmeyer L.S."/>
            <person name="Berens S.J."/>
            <person name="Bidwell S.L."/>
            <person name="Brown W.C."/>
            <person name="Crabtree J."/>
            <person name="Fadrosh D."/>
            <person name="Feldblum T."/>
            <person name="Forberger H.A."/>
            <person name="Haas B.J."/>
            <person name="Howell J.M."/>
            <person name="Khouri H."/>
            <person name="Koo H."/>
            <person name="Mann D.J."/>
            <person name="Norimine J."/>
            <person name="Paulsen I.T."/>
            <person name="Radune D."/>
            <person name="Ren Q."/>
            <person name="Smith R.K. Jr."/>
            <person name="Suarez C.E."/>
            <person name="White O."/>
            <person name="Wortman J.R."/>
            <person name="Knowles D.P. Jr."/>
            <person name="McElwain T.F."/>
            <person name="Nene V.M."/>
        </authorList>
    </citation>
    <scope>NUCLEOTIDE SEQUENCE [LARGE SCALE GENOMIC DNA]</scope>
    <source>
        <strain evidence="5">T2Bo</strain>
    </source>
</reference>
<dbReference type="InParanoid" id="A7AUM7"/>
<dbReference type="PROSITE" id="PS50082">
    <property type="entry name" value="WD_REPEATS_2"/>
    <property type="match status" value="1"/>
</dbReference>